<protein>
    <recommendedName>
        <fullName evidence="4">Transferrin</fullName>
    </recommendedName>
</protein>
<comment type="caution">
    <text evidence="2">The sequence shown here is derived from an EMBL/GenBank/DDBJ whole genome shotgun (WGS) entry which is preliminary data.</text>
</comment>
<organism evidence="2 3">
    <name type="scientific">Candidula unifasciata</name>
    <dbReference type="NCBI Taxonomy" id="100452"/>
    <lineage>
        <taxon>Eukaryota</taxon>
        <taxon>Metazoa</taxon>
        <taxon>Spiralia</taxon>
        <taxon>Lophotrochozoa</taxon>
        <taxon>Mollusca</taxon>
        <taxon>Gastropoda</taxon>
        <taxon>Heterobranchia</taxon>
        <taxon>Euthyneura</taxon>
        <taxon>Panpulmonata</taxon>
        <taxon>Eupulmonata</taxon>
        <taxon>Stylommatophora</taxon>
        <taxon>Helicina</taxon>
        <taxon>Helicoidea</taxon>
        <taxon>Geomitridae</taxon>
        <taxon>Candidula</taxon>
    </lineage>
</organism>
<keyword evidence="3" id="KW-1185">Reference proteome</keyword>
<sequence>MRVAFFLALMVHSGLARCSRDRVCLDFQESDLALSYAEDLCRMHADVLVKLENPESLDFTQAQK</sequence>
<evidence type="ECO:0000313" key="2">
    <source>
        <dbReference type="EMBL" id="CAG5126408.1"/>
    </source>
</evidence>
<feature type="non-terminal residue" evidence="2">
    <location>
        <position position="1"/>
    </location>
</feature>
<dbReference type="Proteomes" id="UP000678393">
    <property type="component" value="Unassembled WGS sequence"/>
</dbReference>
<reference evidence="2" key="1">
    <citation type="submission" date="2021-04" db="EMBL/GenBank/DDBJ databases">
        <authorList>
            <consortium name="Molecular Ecology Group"/>
        </authorList>
    </citation>
    <scope>NUCLEOTIDE SEQUENCE</scope>
</reference>
<evidence type="ECO:0000313" key="3">
    <source>
        <dbReference type="Proteomes" id="UP000678393"/>
    </source>
</evidence>
<feature type="chain" id="PRO_5035738426" description="Transferrin" evidence="1">
    <location>
        <begin position="17"/>
        <end position="64"/>
    </location>
</feature>
<feature type="signal peptide" evidence="1">
    <location>
        <begin position="1"/>
        <end position="16"/>
    </location>
</feature>
<proteinExistence type="predicted"/>
<dbReference type="AlphaFoldDB" id="A0A8S3ZE11"/>
<gene>
    <name evidence="2" type="ORF">CUNI_LOCUS11966</name>
</gene>
<dbReference type="EMBL" id="CAJHNH020002351">
    <property type="protein sequence ID" value="CAG5126408.1"/>
    <property type="molecule type" value="Genomic_DNA"/>
</dbReference>
<accession>A0A8S3ZE11</accession>
<evidence type="ECO:0008006" key="4">
    <source>
        <dbReference type="Google" id="ProtNLM"/>
    </source>
</evidence>
<name>A0A8S3ZE11_9EUPU</name>
<keyword evidence="1" id="KW-0732">Signal</keyword>
<evidence type="ECO:0000256" key="1">
    <source>
        <dbReference type="SAM" id="SignalP"/>
    </source>
</evidence>